<reference evidence="2 3" key="1">
    <citation type="submission" date="2018-06" db="EMBL/GenBank/DDBJ databases">
        <title>NTM in soil in Japan.</title>
        <authorList>
            <person name="Ohya K."/>
        </authorList>
    </citation>
    <scope>NUCLEOTIDE SEQUENCE [LARGE SCALE GENOMIC DNA]</scope>
    <source>
        <strain evidence="2 3">GF76</strain>
    </source>
</reference>
<accession>A0A329KEP9</accession>
<evidence type="ECO:0000256" key="1">
    <source>
        <dbReference type="SAM" id="MobiDB-lite"/>
    </source>
</evidence>
<dbReference type="AlphaFoldDB" id="A0A329KEP9"/>
<feature type="region of interest" description="Disordered" evidence="1">
    <location>
        <begin position="104"/>
        <end position="123"/>
    </location>
</feature>
<comment type="caution">
    <text evidence="2">The sequence shown here is derived from an EMBL/GenBank/DDBJ whole genome shotgun (WGS) entry which is preliminary data.</text>
</comment>
<sequence>MLNTFDLFAERIGRFFIAVNFDLILILRRKMFAQREKPRSADYVWSLFSRQKRILHQRIVLRGFPTLVSDASRVQTVTPVLDLRSVDLALAVLPVSLSGAPVEHRLDAGGRDTEGGTNTSADYTDPRLIHERVHLLRWAS</sequence>
<dbReference type="EMBL" id="QMEU01000050">
    <property type="protein sequence ID" value="RAU93515.1"/>
    <property type="molecule type" value="Genomic_DNA"/>
</dbReference>
<evidence type="ECO:0000313" key="3">
    <source>
        <dbReference type="Proteomes" id="UP000250347"/>
    </source>
</evidence>
<organism evidence="2 3">
    <name type="scientific">Mycobacterium colombiense</name>
    <dbReference type="NCBI Taxonomy" id="339268"/>
    <lineage>
        <taxon>Bacteria</taxon>
        <taxon>Bacillati</taxon>
        <taxon>Actinomycetota</taxon>
        <taxon>Actinomycetes</taxon>
        <taxon>Mycobacteriales</taxon>
        <taxon>Mycobacteriaceae</taxon>
        <taxon>Mycobacterium</taxon>
        <taxon>Mycobacterium avium complex (MAC)</taxon>
    </lineage>
</organism>
<proteinExistence type="predicted"/>
<evidence type="ECO:0000313" key="2">
    <source>
        <dbReference type="EMBL" id="RAU93515.1"/>
    </source>
</evidence>
<protein>
    <submittedName>
        <fullName evidence="2">Uncharacterized protein</fullName>
    </submittedName>
</protein>
<name>A0A329KEP9_9MYCO</name>
<gene>
    <name evidence="2" type="ORF">DQP58_16325</name>
</gene>
<dbReference type="Proteomes" id="UP000250347">
    <property type="component" value="Unassembled WGS sequence"/>
</dbReference>
<feature type="compositionally biased region" description="Basic and acidic residues" evidence="1">
    <location>
        <begin position="104"/>
        <end position="114"/>
    </location>
</feature>